<dbReference type="PANTHER" id="PTHR48081:SF6">
    <property type="entry name" value="PEPTIDASE S9 PROLYL OLIGOPEPTIDASE CATALYTIC DOMAIN-CONTAINING PROTEIN"/>
    <property type="match status" value="1"/>
</dbReference>
<accession>A0A1U9KPW9</accession>
<dbReference type="Proteomes" id="UP000188604">
    <property type="component" value="Chromosome"/>
</dbReference>
<dbReference type="PANTHER" id="PTHR48081">
    <property type="entry name" value="AB HYDROLASE SUPERFAMILY PROTEIN C4A8.06C"/>
    <property type="match status" value="1"/>
</dbReference>
<keyword evidence="1" id="KW-0378">Hydrolase</keyword>
<dbReference type="EMBL" id="CP014691">
    <property type="protein sequence ID" value="AQS87750.1"/>
    <property type="molecule type" value="Genomic_DNA"/>
</dbReference>
<evidence type="ECO:0000256" key="1">
    <source>
        <dbReference type="ARBA" id="ARBA00022801"/>
    </source>
</evidence>
<dbReference type="Pfam" id="PF20434">
    <property type="entry name" value="BD-FAE"/>
    <property type="match status" value="1"/>
</dbReference>
<evidence type="ECO:0000313" key="2">
    <source>
        <dbReference type="EMBL" id="AQS87750.1"/>
    </source>
</evidence>
<evidence type="ECO:0000313" key="3">
    <source>
        <dbReference type="Proteomes" id="UP000188604"/>
    </source>
</evidence>
<dbReference type="InterPro" id="IPR029058">
    <property type="entry name" value="AB_hydrolase_fold"/>
</dbReference>
<dbReference type="KEGG" id="nch:A0U93_07165"/>
<keyword evidence="3" id="KW-1185">Reference proteome</keyword>
<dbReference type="GO" id="GO:0016787">
    <property type="term" value="F:hydrolase activity"/>
    <property type="evidence" value="ECO:0007669"/>
    <property type="project" value="UniProtKB-KW"/>
</dbReference>
<name>A0A1U9KPW9_9PROT</name>
<dbReference type="Gene3D" id="3.40.50.1820">
    <property type="entry name" value="alpha/beta hydrolase"/>
    <property type="match status" value="1"/>
</dbReference>
<proteinExistence type="predicted"/>
<sequence>MGGLLGRQALAAEPLFSWPDFPETVSLWSGSSPAGPGPEGRPIVSARGSATDIARPVLGVFRPARPNGAAVLIAAGGGYRHLNLGSEAMPAARWLNTLGVTAFVLVYRLPREGWTNTAMAPFQDVQRAVRLVRARASTYGIDPGRIGGLGFSAGGHLIGLHAVRQDWPAGQPVDPIDRVPDRLNAVMLLYPVVTLESPFGHTQTRRQLLGEWPDAAACAAWSIQTYIRAGDAPFFLAQAEDDPIANPENTAILTDACRARGVPVERHLYPDGGHGFGMGRPGTPTMAWPGQAYRWMRLRRLI</sequence>
<dbReference type="AlphaFoldDB" id="A0A1U9KPW9"/>
<reference evidence="2 3" key="1">
    <citation type="submission" date="2016-03" db="EMBL/GenBank/DDBJ databases">
        <title>Acetic acid bacteria sequencing.</title>
        <authorList>
            <person name="Brandt J."/>
            <person name="Jakob F."/>
            <person name="Vogel R.F."/>
        </authorList>
    </citation>
    <scope>NUCLEOTIDE SEQUENCE [LARGE SCALE GENOMIC DNA]</scope>
    <source>
        <strain evidence="2 3">NBRC 101099</strain>
    </source>
</reference>
<dbReference type="InterPro" id="IPR050300">
    <property type="entry name" value="GDXG_lipolytic_enzyme"/>
</dbReference>
<dbReference type="SUPFAM" id="SSF53474">
    <property type="entry name" value="alpha/beta-Hydrolases"/>
    <property type="match status" value="1"/>
</dbReference>
<protein>
    <submittedName>
        <fullName evidence="2">Pectin acetylesterase</fullName>
    </submittedName>
</protein>
<organism evidence="2 3">
    <name type="scientific">Neoasaia chiangmaiensis</name>
    <dbReference type="NCBI Taxonomy" id="320497"/>
    <lineage>
        <taxon>Bacteria</taxon>
        <taxon>Pseudomonadati</taxon>
        <taxon>Pseudomonadota</taxon>
        <taxon>Alphaproteobacteria</taxon>
        <taxon>Acetobacterales</taxon>
        <taxon>Acetobacteraceae</taxon>
        <taxon>Neoasaia</taxon>
    </lineage>
</organism>
<dbReference type="OrthoDB" id="9771666at2"/>
<dbReference type="STRING" id="320497.A0U93_07165"/>
<gene>
    <name evidence="2" type="ORF">A0U93_07165</name>
</gene>
<dbReference type="InterPro" id="IPR049492">
    <property type="entry name" value="BD-FAE-like_dom"/>
</dbReference>